<dbReference type="Proteomes" id="UP000427769">
    <property type="component" value="Chromosome"/>
</dbReference>
<dbReference type="PRINTS" id="PR00455">
    <property type="entry name" value="HTHTETR"/>
</dbReference>
<dbReference type="InterPro" id="IPR001647">
    <property type="entry name" value="HTH_TetR"/>
</dbReference>
<gene>
    <name evidence="6" type="ORF">DSCW_39060</name>
</gene>
<dbReference type="Pfam" id="PF00440">
    <property type="entry name" value="TetR_N"/>
    <property type="match status" value="1"/>
</dbReference>
<dbReference type="PANTHER" id="PTHR47506:SF3">
    <property type="entry name" value="HTH-TYPE TRANSCRIPTIONAL REGULATOR LMRA"/>
    <property type="match status" value="1"/>
</dbReference>
<evidence type="ECO:0000313" key="6">
    <source>
        <dbReference type="EMBL" id="BBO76489.1"/>
    </source>
</evidence>
<evidence type="ECO:0000259" key="5">
    <source>
        <dbReference type="PROSITE" id="PS50977"/>
    </source>
</evidence>
<dbReference type="PANTHER" id="PTHR47506">
    <property type="entry name" value="TRANSCRIPTIONAL REGULATORY PROTEIN"/>
    <property type="match status" value="1"/>
</dbReference>
<dbReference type="PROSITE" id="PS50977">
    <property type="entry name" value="HTH_TETR_2"/>
    <property type="match status" value="1"/>
</dbReference>
<organism evidence="6 7">
    <name type="scientific">Desulfosarcina widdelii</name>
    <dbReference type="NCBI Taxonomy" id="947919"/>
    <lineage>
        <taxon>Bacteria</taxon>
        <taxon>Pseudomonadati</taxon>
        <taxon>Thermodesulfobacteriota</taxon>
        <taxon>Desulfobacteria</taxon>
        <taxon>Desulfobacterales</taxon>
        <taxon>Desulfosarcinaceae</taxon>
        <taxon>Desulfosarcina</taxon>
    </lineage>
</organism>
<keyword evidence="2 4" id="KW-0238">DNA-binding</keyword>
<evidence type="ECO:0000256" key="2">
    <source>
        <dbReference type="ARBA" id="ARBA00023125"/>
    </source>
</evidence>
<feature type="DNA-binding region" description="H-T-H motif" evidence="4">
    <location>
        <begin position="45"/>
        <end position="64"/>
    </location>
</feature>
<keyword evidence="1" id="KW-0805">Transcription regulation</keyword>
<evidence type="ECO:0000313" key="7">
    <source>
        <dbReference type="Proteomes" id="UP000427769"/>
    </source>
</evidence>
<evidence type="ECO:0000256" key="3">
    <source>
        <dbReference type="ARBA" id="ARBA00023163"/>
    </source>
</evidence>
<dbReference type="KEGG" id="dwd:DSCW_39060"/>
<proteinExistence type="predicted"/>
<dbReference type="GO" id="GO:0003677">
    <property type="term" value="F:DNA binding"/>
    <property type="evidence" value="ECO:0007669"/>
    <property type="project" value="UniProtKB-UniRule"/>
</dbReference>
<accession>A0A5K7Z8K4</accession>
<evidence type="ECO:0000256" key="1">
    <source>
        <dbReference type="ARBA" id="ARBA00023015"/>
    </source>
</evidence>
<dbReference type="AlphaFoldDB" id="A0A5K7Z8K4"/>
<name>A0A5K7Z8K4_9BACT</name>
<keyword evidence="3" id="KW-0804">Transcription</keyword>
<protein>
    <submittedName>
        <fullName evidence="6">TetR family transcriptional regulator</fullName>
    </submittedName>
</protein>
<reference evidence="6 7" key="1">
    <citation type="submission" date="2019-11" db="EMBL/GenBank/DDBJ databases">
        <title>Comparative genomics of hydrocarbon-degrading Desulfosarcina strains.</title>
        <authorList>
            <person name="Watanabe M."/>
            <person name="Kojima H."/>
            <person name="Fukui M."/>
        </authorList>
    </citation>
    <scope>NUCLEOTIDE SEQUENCE [LARGE SCALE GENOMIC DNA]</scope>
    <source>
        <strain evidence="6 7">PP31</strain>
    </source>
</reference>
<keyword evidence="7" id="KW-1185">Reference proteome</keyword>
<sequence>MTKYTEWYICLFMKSIVTPRSEKTRQFIIETAAPIFNKKGYAGTSMSDLTAATGLTKGSIYGNFKDKNDVAVHAFQHNIDLIFDFFSKELKAADSTLDKLLAYPRGFLKIYPMIISYGGCPILNTGVEADDTHAVLRKMATGVLARWKQSIVSLIEKGQSEGMFRSDVKVRDTAEILISLIEGGSVLAKVTGETSYMLNAIDTAEAMIQEICSHHENIPDGI</sequence>
<evidence type="ECO:0000256" key="4">
    <source>
        <dbReference type="PROSITE-ProRule" id="PRU00335"/>
    </source>
</evidence>
<feature type="domain" description="HTH tetR-type" evidence="5">
    <location>
        <begin position="22"/>
        <end position="82"/>
    </location>
</feature>
<dbReference type="SUPFAM" id="SSF46689">
    <property type="entry name" value="Homeodomain-like"/>
    <property type="match status" value="1"/>
</dbReference>
<dbReference type="InterPro" id="IPR009057">
    <property type="entry name" value="Homeodomain-like_sf"/>
</dbReference>
<dbReference type="EMBL" id="AP021875">
    <property type="protein sequence ID" value="BBO76489.1"/>
    <property type="molecule type" value="Genomic_DNA"/>
</dbReference>
<dbReference type="SUPFAM" id="SSF48498">
    <property type="entry name" value="Tetracyclin repressor-like, C-terminal domain"/>
    <property type="match status" value="1"/>
</dbReference>
<dbReference type="InterPro" id="IPR011075">
    <property type="entry name" value="TetR_C"/>
</dbReference>
<dbReference type="InterPro" id="IPR036271">
    <property type="entry name" value="Tet_transcr_reg_TetR-rel_C_sf"/>
</dbReference>
<dbReference type="Gene3D" id="1.10.357.10">
    <property type="entry name" value="Tetracycline Repressor, domain 2"/>
    <property type="match status" value="1"/>
</dbReference>
<dbReference type="Pfam" id="PF16925">
    <property type="entry name" value="TetR_C_13"/>
    <property type="match status" value="1"/>
</dbReference>